<evidence type="ECO:0000256" key="10">
    <source>
        <dbReference type="ARBA" id="ARBA00023136"/>
    </source>
</evidence>
<dbReference type="GO" id="GO:0016020">
    <property type="term" value="C:membrane"/>
    <property type="evidence" value="ECO:0007669"/>
    <property type="project" value="UniProtKB-SubCell"/>
</dbReference>
<keyword evidence="6" id="KW-0479">Metal-binding</keyword>
<evidence type="ECO:0000256" key="12">
    <source>
        <dbReference type="ARBA" id="ARBA00051575"/>
    </source>
</evidence>
<evidence type="ECO:0000256" key="9">
    <source>
        <dbReference type="ARBA" id="ARBA00023004"/>
    </source>
</evidence>
<keyword evidence="10 13" id="KW-0472">Membrane</keyword>
<gene>
    <name evidence="15" type="ORF">LIER_14315</name>
</gene>
<dbReference type="InterPro" id="IPR006593">
    <property type="entry name" value="Cyt_b561/ferric_Rdtase_TM"/>
</dbReference>
<comment type="caution">
    <text evidence="15">The sequence shown here is derived from an EMBL/GenBank/DDBJ whole genome shotgun (WGS) entry which is preliminary data.</text>
</comment>
<protein>
    <recommendedName>
        <fullName evidence="11">ascorbate ferrireductase (transmembrane)</fullName>
        <ecNumber evidence="11">7.2.1.3</ecNumber>
    </recommendedName>
</protein>
<name>A0AAV3PYV6_LITER</name>
<proteinExistence type="predicted"/>
<evidence type="ECO:0000256" key="5">
    <source>
        <dbReference type="ARBA" id="ARBA00022692"/>
    </source>
</evidence>
<comment type="catalytic activity">
    <reaction evidence="12">
        <text>Fe(3+)(out) + L-ascorbate(in) = monodehydro-L-ascorbate radical(in) + Fe(2+)(out) + H(+)</text>
        <dbReference type="Rhea" id="RHEA:30403"/>
        <dbReference type="ChEBI" id="CHEBI:15378"/>
        <dbReference type="ChEBI" id="CHEBI:29033"/>
        <dbReference type="ChEBI" id="CHEBI:29034"/>
        <dbReference type="ChEBI" id="CHEBI:38290"/>
        <dbReference type="ChEBI" id="CHEBI:59513"/>
        <dbReference type="EC" id="7.2.1.3"/>
    </reaction>
</comment>
<dbReference type="GO" id="GO:0046872">
    <property type="term" value="F:metal ion binding"/>
    <property type="evidence" value="ECO:0007669"/>
    <property type="project" value="UniProtKB-KW"/>
</dbReference>
<comment type="cofactor">
    <cofactor evidence="1">
        <name>heme b</name>
        <dbReference type="ChEBI" id="CHEBI:60344"/>
    </cofactor>
</comment>
<evidence type="ECO:0000256" key="4">
    <source>
        <dbReference type="ARBA" id="ARBA00022617"/>
    </source>
</evidence>
<dbReference type="PANTHER" id="PTHR10106:SF15">
    <property type="entry name" value="TRANSMEMBRANE ASCORBATE FERRIREDUCTASE 3-RELATED"/>
    <property type="match status" value="1"/>
</dbReference>
<dbReference type="SMART" id="SM00665">
    <property type="entry name" value="B561"/>
    <property type="match status" value="1"/>
</dbReference>
<evidence type="ECO:0000256" key="3">
    <source>
        <dbReference type="ARBA" id="ARBA00022448"/>
    </source>
</evidence>
<evidence type="ECO:0000256" key="13">
    <source>
        <dbReference type="SAM" id="Phobius"/>
    </source>
</evidence>
<dbReference type="EMBL" id="BAABME010002986">
    <property type="protein sequence ID" value="GAA0156944.1"/>
    <property type="molecule type" value="Genomic_DNA"/>
</dbReference>
<organism evidence="15 16">
    <name type="scientific">Lithospermum erythrorhizon</name>
    <name type="common">Purple gromwell</name>
    <name type="synonym">Lithospermum officinale var. erythrorhizon</name>
    <dbReference type="NCBI Taxonomy" id="34254"/>
    <lineage>
        <taxon>Eukaryota</taxon>
        <taxon>Viridiplantae</taxon>
        <taxon>Streptophyta</taxon>
        <taxon>Embryophyta</taxon>
        <taxon>Tracheophyta</taxon>
        <taxon>Spermatophyta</taxon>
        <taxon>Magnoliopsida</taxon>
        <taxon>eudicotyledons</taxon>
        <taxon>Gunneridae</taxon>
        <taxon>Pentapetalae</taxon>
        <taxon>asterids</taxon>
        <taxon>lamiids</taxon>
        <taxon>Boraginales</taxon>
        <taxon>Boraginaceae</taxon>
        <taxon>Boraginoideae</taxon>
        <taxon>Lithospermeae</taxon>
        <taxon>Lithospermum</taxon>
    </lineage>
</organism>
<keyword evidence="4" id="KW-0349">Heme</keyword>
<accession>A0AAV3PYV6</accession>
<evidence type="ECO:0000256" key="11">
    <source>
        <dbReference type="ARBA" id="ARBA00024225"/>
    </source>
</evidence>
<evidence type="ECO:0000313" key="16">
    <source>
        <dbReference type="Proteomes" id="UP001454036"/>
    </source>
</evidence>
<feature type="transmembrane region" description="Helical" evidence="13">
    <location>
        <begin position="12"/>
        <end position="35"/>
    </location>
</feature>
<evidence type="ECO:0000256" key="8">
    <source>
        <dbReference type="ARBA" id="ARBA00022989"/>
    </source>
</evidence>
<dbReference type="GO" id="GO:0140571">
    <property type="term" value="F:transmembrane ascorbate ferrireductase activity"/>
    <property type="evidence" value="ECO:0007669"/>
    <property type="project" value="UniProtKB-EC"/>
</dbReference>
<evidence type="ECO:0000256" key="6">
    <source>
        <dbReference type="ARBA" id="ARBA00022723"/>
    </source>
</evidence>
<keyword evidence="9" id="KW-0408">Iron</keyword>
<keyword evidence="3" id="KW-0813">Transport</keyword>
<evidence type="ECO:0000256" key="1">
    <source>
        <dbReference type="ARBA" id="ARBA00001970"/>
    </source>
</evidence>
<sequence length="222" mass="25381">MDTLERHRYKRSTSGVTIVAHVFGVLSLILMLVWLLHYRGGIELDSDNAYRVFNVHPFLMFFGFIFMAGEAMMAYKIVRAEHQSQKFVHMFFHLVAIVLGIVGIHATFKYHDMQGFKDMTSFHSWIGMGTFCLFILQWLFGFGMFMLRASMEARARALVWHVSGGRALLYMSICVAETGLMQKVTFLQLPYNNENRLVNFLALSILLFGVAVDLSVAISHHA</sequence>
<dbReference type="Pfam" id="PF03188">
    <property type="entry name" value="Cytochrom_B561"/>
    <property type="match status" value="1"/>
</dbReference>
<dbReference type="Gene3D" id="1.20.120.1770">
    <property type="match status" value="1"/>
</dbReference>
<reference evidence="15 16" key="1">
    <citation type="submission" date="2024-01" db="EMBL/GenBank/DDBJ databases">
        <title>The complete chloroplast genome sequence of Lithospermum erythrorhizon: insights into the phylogenetic relationship among Boraginaceae species and the maternal lineages of purple gromwells.</title>
        <authorList>
            <person name="Okada T."/>
            <person name="Watanabe K."/>
        </authorList>
    </citation>
    <scope>NUCLEOTIDE SEQUENCE [LARGE SCALE GENOMIC DNA]</scope>
</reference>
<feature type="transmembrane region" description="Helical" evidence="13">
    <location>
        <begin position="126"/>
        <end position="147"/>
    </location>
</feature>
<evidence type="ECO:0000256" key="2">
    <source>
        <dbReference type="ARBA" id="ARBA00004141"/>
    </source>
</evidence>
<dbReference type="Proteomes" id="UP001454036">
    <property type="component" value="Unassembled WGS sequence"/>
</dbReference>
<dbReference type="PROSITE" id="PS50939">
    <property type="entry name" value="CYTOCHROME_B561"/>
    <property type="match status" value="1"/>
</dbReference>
<evidence type="ECO:0000259" key="14">
    <source>
        <dbReference type="PROSITE" id="PS50939"/>
    </source>
</evidence>
<feature type="domain" description="Cytochrome b561" evidence="14">
    <location>
        <begin position="19"/>
        <end position="217"/>
    </location>
</feature>
<keyword evidence="7" id="KW-0249">Electron transport</keyword>
<keyword evidence="5 13" id="KW-0812">Transmembrane</keyword>
<keyword evidence="8 13" id="KW-1133">Transmembrane helix</keyword>
<dbReference type="EC" id="7.2.1.3" evidence="11"/>
<dbReference type="AlphaFoldDB" id="A0AAV3PYV6"/>
<feature type="transmembrane region" description="Helical" evidence="13">
    <location>
        <begin position="197"/>
        <end position="218"/>
    </location>
</feature>
<evidence type="ECO:0000256" key="7">
    <source>
        <dbReference type="ARBA" id="ARBA00022982"/>
    </source>
</evidence>
<evidence type="ECO:0000313" key="15">
    <source>
        <dbReference type="EMBL" id="GAA0156944.1"/>
    </source>
</evidence>
<comment type="subcellular location">
    <subcellularLocation>
        <location evidence="2">Membrane</location>
        <topology evidence="2">Multi-pass membrane protein</topology>
    </subcellularLocation>
</comment>
<keyword evidence="16" id="KW-1185">Reference proteome</keyword>
<dbReference type="FunFam" id="1.20.120.1770:FF:000001">
    <property type="entry name" value="Cytochrome b reductase 1"/>
    <property type="match status" value="1"/>
</dbReference>
<dbReference type="CDD" id="cd08766">
    <property type="entry name" value="Cyt_b561_ACYB-1_like"/>
    <property type="match status" value="1"/>
</dbReference>
<dbReference type="PANTHER" id="PTHR10106">
    <property type="entry name" value="CYTOCHROME B561-RELATED"/>
    <property type="match status" value="1"/>
</dbReference>
<dbReference type="InterPro" id="IPR043205">
    <property type="entry name" value="CYB561/CYBRD1-like"/>
</dbReference>
<feature type="transmembrane region" description="Helical" evidence="13">
    <location>
        <begin position="87"/>
        <end position="106"/>
    </location>
</feature>
<feature type="transmembrane region" description="Helical" evidence="13">
    <location>
        <begin position="55"/>
        <end position="75"/>
    </location>
</feature>